<feature type="domain" description="SPOR" evidence="2">
    <location>
        <begin position="86"/>
        <end position="168"/>
    </location>
</feature>
<proteinExistence type="predicted"/>
<dbReference type="PROSITE" id="PS51257">
    <property type="entry name" value="PROKAR_LIPOPROTEIN"/>
    <property type="match status" value="1"/>
</dbReference>
<dbReference type="InterPro" id="IPR007730">
    <property type="entry name" value="SPOR-like_dom"/>
</dbReference>
<keyword evidence="1" id="KW-0732">Signal</keyword>
<dbReference type="PROSITE" id="PS51724">
    <property type="entry name" value="SPOR"/>
    <property type="match status" value="1"/>
</dbReference>
<sequence>MKKTLFLALAVCFATALTSCKSKESAWQQAYNQATAAQATDDNTVAVAPVNNDVTVTPVTTSQNSNAAVNDPDVRTINGPLTVVSGNPLKTYSVVVGSFVNQANALSLKEQLANGGYDSRVVKTNETINGQTGWYRVIASSFNEKNSAMQSRSELRGKYAGAWLLYTR</sequence>
<protein>
    <submittedName>
        <fullName evidence="3">Cell division protein FtsN</fullName>
    </submittedName>
</protein>
<evidence type="ECO:0000313" key="3">
    <source>
        <dbReference type="EMBL" id="MBB3703110.1"/>
    </source>
</evidence>
<dbReference type="Gene3D" id="3.30.70.1070">
    <property type="entry name" value="Sporulation related repeat"/>
    <property type="match status" value="1"/>
</dbReference>
<dbReference type="EMBL" id="JACICA010000008">
    <property type="protein sequence ID" value="MBB3703110.1"/>
    <property type="molecule type" value="Genomic_DNA"/>
</dbReference>
<evidence type="ECO:0000259" key="2">
    <source>
        <dbReference type="PROSITE" id="PS51724"/>
    </source>
</evidence>
<name>A0A7W5UJL1_9BACT</name>
<keyword evidence="3" id="KW-0131">Cell cycle</keyword>
<accession>A0A7W5UJL1</accession>
<gene>
    <name evidence="3" type="ORF">FHS60_001588</name>
</gene>
<dbReference type="SUPFAM" id="SSF110997">
    <property type="entry name" value="Sporulation related repeat"/>
    <property type="match status" value="1"/>
</dbReference>
<dbReference type="Pfam" id="PF05036">
    <property type="entry name" value="SPOR"/>
    <property type="match status" value="1"/>
</dbReference>
<evidence type="ECO:0000313" key="4">
    <source>
        <dbReference type="Proteomes" id="UP000541425"/>
    </source>
</evidence>
<feature type="chain" id="PRO_5031263988" evidence="1">
    <location>
        <begin position="19"/>
        <end position="168"/>
    </location>
</feature>
<dbReference type="AlphaFoldDB" id="A0A7W5UJL1"/>
<keyword evidence="3" id="KW-0132">Cell division</keyword>
<evidence type="ECO:0000256" key="1">
    <source>
        <dbReference type="SAM" id="SignalP"/>
    </source>
</evidence>
<feature type="signal peptide" evidence="1">
    <location>
        <begin position="1"/>
        <end position="18"/>
    </location>
</feature>
<dbReference type="Proteomes" id="UP000541425">
    <property type="component" value="Unassembled WGS sequence"/>
</dbReference>
<dbReference type="InterPro" id="IPR036680">
    <property type="entry name" value="SPOR-like_sf"/>
</dbReference>
<reference evidence="3 4" key="1">
    <citation type="submission" date="2020-08" db="EMBL/GenBank/DDBJ databases">
        <title>Genomic Encyclopedia of Type Strains, Phase IV (KMG-IV): sequencing the most valuable type-strain genomes for metagenomic binning, comparative biology and taxonomic classification.</title>
        <authorList>
            <person name="Goeker M."/>
        </authorList>
    </citation>
    <scope>NUCLEOTIDE SEQUENCE [LARGE SCALE GENOMIC DNA]</scope>
    <source>
        <strain evidence="3 4">DSM 22548</strain>
    </source>
</reference>
<dbReference type="GO" id="GO:0051301">
    <property type="term" value="P:cell division"/>
    <property type="evidence" value="ECO:0007669"/>
    <property type="project" value="UniProtKB-KW"/>
</dbReference>
<comment type="caution">
    <text evidence="3">The sequence shown here is derived from an EMBL/GenBank/DDBJ whole genome shotgun (WGS) entry which is preliminary data.</text>
</comment>
<dbReference type="RefSeq" id="WP_009348325.1">
    <property type="nucleotide sequence ID" value="NZ_JACICA010000008.1"/>
</dbReference>
<dbReference type="GO" id="GO:0042834">
    <property type="term" value="F:peptidoglycan binding"/>
    <property type="evidence" value="ECO:0007669"/>
    <property type="project" value="InterPro"/>
</dbReference>
<organism evidence="3 4">
    <name type="scientific">Alloprevotella rava</name>
    <dbReference type="NCBI Taxonomy" id="671218"/>
    <lineage>
        <taxon>Bacteria</taxon>
        <taxon>Pseudomonadati</taxon>
        <taxon>Bacteroidota</taxon>
        <taxon>Bacteroidia</taxon>
        <taxon>Bacteroidales</taxon>
        <taxon>Prevotellaceae</taxon>
        <taxon>Alloprevotella</taxon>
    </lineage>
</organism>